<sequence>MNDVATGSFCSLRQMRPVVKNAAPPPSSVKHTPAGAHARDTGFGSTGGGSALNARLRVRASNILPAES</sequence>
<feature type="region of interest" description="Disordered" evidence="1">
    <location>
        <begin position="17"/>
        <end position="51"/>
    </location>
</feature>
<protein>
    <submittedName>
        <fullName evidence="2">Uncharacterized protein</fullName>
    </submittedName>
</protein>
<accession>A0A2W5TUI6</accession>
<name>A0A2W5TUI6_9BACT</name>
<reference evidence="2 3" key="1">
    <citation type="submission" date="2017-08" db="EMBL/GenBank/DDBJ databases">
        <title>Infants hospitalized years apart are colonized by the same room-sourced microbial strains.</title>
        <authorList>
            <person name="Brooks B."/>
            <person name="Olm M.R."/>
            <person name="Firek B.A."/>
            <person name="Baker R."/>
            <person name="Thomas B.C."/>
            <person name="Morowitz M.J."/>
            <person name="Banfield J.F."/>
        </authorList>
    </citation>
    <scope>NUCLEOTIDE SEQUENCE [LARGE SCALE GENOMIC DNA]</scope>
    <source>
        <strain evidence="2">S2_003_000_R2_14</strain>
    </source>
</reference>
<evidence type="ECO:0000313" key="3">
    <source>
        <dbReference type="Proteomes" id="UP000249061"/>
    </source>
</evidence>
<comment type="caution">
    <text evidence="2">The sequence shown here is derived from an EMBL/GenBank/DDBJ whole genome shotgun (WGS) entry which is preliminary data.</text>
</comment>
<organism evidence="2 3">
    <name type="scientific">Archangium gephyra</name>
    <dbReference type="NCBI Taxonomy" id="48"/>
    <lineage>
        <taxon>Bacteria</taxon>
        <taxon>Pseudomonadati</taxon>
        <taxon>Myxococcota</taxon>
        <taxon>Myxococcia</taxon>
        <taxon>Myxococcales</taxon>
        <taxon>Cystobacterineae</taxon>
        <taxon>Archangiaceae</taxon>
        <taxon>Archangium</taxon>
    </lineage>
</organism>
<dbReference type="Proteomes" id="UP000249061">
    <property type="component" value="Unassembled WGS sequence"/>
</dbReference>
<dbReference type="AlphaFoldDB" id="A0A2W5TUI6"/>
<proteinExistence type="predicted"/>
<evidence type="ECO:0000313" key="2">
    <source>
        <dbReference type="EMBL" id="PZR15005.1"/>
    </source>
</evidence>
<evidence type="ECO:0000256" key="1">
    <source>
        <dbReference type="SAM" id="MobiDB-lite"/>
    </source>
</evidence>
<dbReference type="EMBL" id="QFQP01000006">
    <property type="protein sequence ID" value="PZR15005.1"/>
    <property type="molecule type" value="Genomic_DNA"/>
</dbReference>
<gene>
    <name evidence="2" type="ORF">DI536_09515</name>
</gene>